<accession>A0A0D2EAQ2</accession>
<proteinExistence type="inferred from homology"/>
<dbReference type="HOGENOM" id="CLU_066684_1_1_1"/>
<dbReference type="STRING" id="215243.A0A0D2EAQ2"/>
<evidence type="ECO:0000256" key="6">
    <source>
        <dbReference type="ARBA" id="ARBA00017286"/>
    </source>
</evidence>
<evidence type="ECO:0000313" key="13">
    <source>
        <dbReference type="Proteomes" id="UP000053342"/>
    </source>
</evidence>
<feature type="region of interest" description="Disordered" evidence="10">
    <location>
        <begin position="1"/>
        <end position="95"/>
    </location>
</feature>
<gene>
    <name evidence="12" type="ORF">PV06_03427</name>
</gene>
<dbReference type="VEuPathDB" id="FungiDB:PV06_03427"/>
<dbReference type="AlphaFoldDB" id="A0A0D2EAQ2"/>
<comment type="function">
    <text evidence="1">The complex LTO1:YAE1 may function as a target specific adapter that probably recruits apo-RPLI1 to the cytosolic iron-sulfur protein assembly (CIA) complex machinery. May be required for biogenesis of the large ribosomal subunit and initiation of translation.</text>
</comment>
<dbReference type="InterPro" id="IPR019191">
    <property type="entry name" value="Essential_protein_Yae1_N"/>
</dbReference>
<feature type="region of interest" description="Disordered" evidence="10">
    <location>
        <begin position="160"/>
        <end position="188"/>
    </location>
</feature>
<evidence type="ECO:0000256" key="10">
    <source>
        <dbReference type="SAM" id="MobiDB-lite"/>
    </source>
</evidence>
<evidence type="ECO:0000256" key="8">
    <source>
        <dbReference type="ARBA" id="ARBA00022490"/>
    </source>
</evidence>
<dbReference type="Proteomes" id="UP000053342">
    <property type="component" value="Unassembled WGS sequence"/>
</dbReference>
<evidence type="ECO:0000256" key="3">
    <source>
        <dbReference type="ARBA" id="ARBA00004496"/>
    </source>
</evidence>
<feature type="domain" description="Essential protein Yae1 N-terminal" evidence="11">
    <location>
        <begin position="115"/>
        <end position="153"/>
    </location>
</feature>
<feature type="compositionally biased region" description="Basic and acidic residues" evidence="10">
    <location>
        <begin position="175"/>
        <end position="188"/>
    </location>
</feature>
<comment type="similarity">
    <text evidence="4">Belongs to the YAE1 family.</text>
</comment>
<evidence type="ECO:0000313" key="12">
    <source>
        <dbReference type="EMBL" id="KIW45004.1"/>
    </source>
</evidence>
<evidence type="ECO:0000256" key="1">
    <source>
        <dbReference type="ARBA" id="ARBA00003836"/>
    </source>
</evidence>
<dbReference type="GO" id="GO:0005634">
    <property type="term" value="C:nucleus"/>
    <property type="evidence" value="ECO:0007669"/>
    <property type="project" value="UniProtKB-SubCell"/>
</dbReference>
<comment type="subunit">
    <text evidence="5">May form a complex with LTO1.</text>
</comment>
<dbReference type="InterPro" id="IPR038881">
    <property type="entry name" value="Yae1-like"/>
</dbReference>
<dbReference type="EMBL" id="KN847334">
    <property type="protein sequence ID" value="KIW45004.1"/>
    <property type="molecule type" value="Genomic_DNA"/>
</dbReference>
<reference evidence="12 13" key="1">
    <citation type="submission" date="2015-01" db="EMBL/GenBank/DDBJ databases">
        <title>The Genome Sequence of Exophiala oligosperma CBS72588.</title>
        <authorList>
            <consortium name="The Broad Institute Genomics Platform"/>
            <person name="Cuomo C."/>
            <person name="de Hoog S."/>
            <person name="Gorbushina A."/>
            <person name="Stielow B."/>
            <person name="Teixiera M."/>
            <person name="Abouelleil A."/>
            <person name="Chapman S.B."/>
            <person name="Priest M."/>
            <person name="Young S.K."/>
            <person name="Wortman J."/>
            <person name="Nusbaum C."/>
            <person name="Birren B."/>
        </authorList>
    </citation>
    <scope>NUCLEOTIDE SEQUENCE [LARGE SCALE GENOMIC DNA]</scope>
    <source>
        <strain evidence="12 13">CBS 72588</strain>
    </source>
</reference>
<evidence type="ECO:0000256" key="2">
    <source>
        <dbReference type="ARBA" id="ARBA00004123"/>
    </source>
</evidence>
<dbReference type="PANTHER" id="PTHR18829:SF0">
    <property type="entry name" value="PROTEIN YAE1 HOMOLOG"/>
    <property type="match status" value="1"/>
</dbReference>
<dbReference type="OrthoDB" id="4121248at2759"/>
<dbReference type="PANTHER" id="PTHR18829">
    <property type="entry name" value="PROTEIN YAE1 HOMOLOG"/>
    <property type="match status" value="1"/>
</dbReference>
<feature type="region of interest" description="Disordered" evidence="10">
    <location>
        <begin position="253"/>
        <end position="279"/>
    </location>
</feature>
<feature type="compositionally biased region" description="Acidic residues" evidence="10">
    <location>
        <begin position="33"/>
        <end position="43"/>
    </location>
</feature>
<dbReference type="GO" id="GO:0005737">
    <property type="term" value="C:cytoplasm"/>
    <property type="evidence" value="ECO:0007669"/>
    <property type="project" value="UniProtKB-SubCell"/>
</dbReference>
<feature type="compositionally biased region" description="Basic and acidic residues" evidence="10">
    <location>
        <begin position="44"/>
        <end position="56"/>
    </location>
</feature>
<evidence type="ECO:0000256" key="9">
    <source>
        <dbReference type="ARBA" id="ARBA00023242"/>
    </source>
</evidence>
<feature type="compositionally biased region" description="Polar residues" evidence="10">
    <location>
        <begin position="266"/>
        <end position="276"/>
    </location>
</feature>
<evidence type="ECO:0000256" key="4">
    <source>
        <dbReference type="ARBA" id="ARBA00007096"/>
    </source>
</evidence>
<keyword evidence="8" id="KW-0963">Cytoplasm</keyword>
<keyword evidence="13" id="KW-1185">Reference proteome</keyword>
<keyword evidence="9" id="KW-0539">Nucleus</keyword>
<evidence type="ECO:0000256" key="7">
    <source>
        <dbReference type="ARBA" id="ARBA00018400"/>
    </source>
</evidence>
<sequence length="298" mass="33015">MEHTMSRSPQSHHTASSPSPAASTTVTTPDQSSGDDGDIWDDTTSEHGDDHGRYDGDVGDVFDGSRQNHTTTTTDDNNNNNDNGGGGGIETNRRPQQRQILSEVPQLRRQHVTDGYREGLSVGKANVMQRGFDSGYPFGVEIGSRVGKVFGVLEGILEGLGHNDNNNNKKTWAQKRSDRKGAEDKSEGERINLQTEIETVVKDDTVIRNVCPLEPEGSPFMTVQKLYEEAKVELKISELMKNLDDSMLDRMGQFDVDEDDNNNNNASTETKPQVTSPLPKEIDQVITKWEDLVLKSLR</sequence>
<feature type="compositionally biased region" description="Low complexity" evidence="10">
    <location>
        <begin position="70"/>
        <end position="82"/>
    </location>
</feature>
<protein>
    <recommendedName>
        <fullName evidence="7">Protein YAE1</fullName>
    </recommendedName>
    <alternativeName>
        <fullName evidence="6">Protein yae1</fullName>
    </alternativeName>
</protein>
<dbReference type="GeneID" id="27355501"/>
<comment type="subcellular location">
    <subcellularLocation>
        <location evidence="3">Cytoplasm</location>
    </subcellularLocation>
    <subcellularLocation>
        <location evidence="2">Nucleus</location>
    </subcellularLocation>
</comment>
<evidence type="ECO:0000259" key="11">
    <source>
        <dbReference type="Pfam" id="PF09811"/>
    </source>
</evidence>
<evidence type="ECO:0000256" key="5">
    <source>
        <dbReference type="ARBA" id="ARBA00011427"/>
    </source>
</evidence>
<dbReference type="Pfam" id="PF09811">
    <property type="entry name" value="Yae1_N"/>
    <property type="match status" value="1"/>
</dbReference>
<organism evidence="12 13">
    <name type="scientific">Exophiala oligosperma</name>
    <dbReference type="NCBI Taxonomy" id="215243"/>
    <lineage>
        <taxon>Eukaryota</taxon>
        <taxon>Fungi</taxon>
        <taxon>Dikarya</taxon>
        <taxon>Ascomycota</taxon>
        <taxon>Pezizomycotina</taxon>
        <taxon>Eurotiomycetes</taxon>
        <taxon>Chaetothyriomycetidae</taxon>
        <taxon>Chaetothyriales</taxon>
        <taxon>Herpotrichiellaceae</taxon>
        <taxon>Exophiala</taxon>
    </lineage>
</organism>
<dbReference type="RefSeq" id="XP_016265220.1">
    <property type="nucleotide sequence ID" value="XM_016404215.1"/>
</dbReference>
<feature type="compositionally biased region" description="Low complexity" evidence="10">
    <location>
        <begin position="11"/>
        <end position="29"/>
    </location>
</feature>
<name>A0A0D2EAQ2_9EURO</name>